<dbReference type="Proteomes" id="UP001209257">
    <property type="component" value="Unassembled WGS sequence"/>
</dbReference>
<keyword evidence="2" id="KW-1133">Transmembrane helix</keyword>
<evidence type="ECO:0000259" key="3">
    <source>
        <dbReference type="PROSITE" id="PS50112"/>
    </source>
</evidence>
<feature type="region of interest" description="Disordered" evidence="1">
    <location>
        <begin position="1244"/>
        <end position="1263"/>
    </location>
</feature>
<dbReference type="RefSeq" id="WP_262992122.1">
    <property type="nucleotide sequence ID" value="NZ_JAOTJC010000004.1"/>
</dbReference>
<comment type="caution">
    <text evidence="4">The sequence shown here is derived from an EMBL/GenBank/DDBJ whole genome shotgun (WGS) entry which is preliminary data.</text>
</comment>
<dbReference type="SMART" id="SM00091">
    <property type="entry name" value="PAS"/>
    <property type="match status" value="4"/>
</dbReference>
<accession>A0ABT2VLV8</accession>
<feature type="compositionally biased region" description="Basic and acidic residues" evidence="1">
    <location>
        <begin position="860"/>
        <end position="879"/>
    </location>
</feature>
<organism evidence="4 5">
    <name type="scientific">Alteromonas salexigens</name>
    <dbReference type="NCBI Taxonomy" id="2982530"/>
    <lineage>
        <taxon>Bacteria</taxon>
        <taxon>Pseudomonadati</taxon>
        <taxon>Pseudomonadota</taxon>
        <taxon>Gammaproteobacteria</taxon>
        <taxon>Alteromonadales</taxon>
        <taxon>Alteromonadaceae</taxon>
        <taxon>Alteromonas/Salinimonas group</taxon>
        <taxon>Alteromonas</taxon>
    </lineage>
</organism>
<feature type="transmembrane region" description="Helical" evidence="2">
    <location>
        <begin position="20"/>
        <end position="45"/>
    </location>
</feature>
<dbReference type="PROSITE" id="PS50112">
    <property type="entry name" value="PAS"/>
    <property type="match status" value="1"/>
</dbReference>
<reference evidence="5" key="1">
    <citation type="submission" date="2023-07" db="EMBL/GenBank/DDBJ databases">
        <title>Study on multiphase classification of strain Alteromonas salexigens isolated from the Yellow Sea.</title>
        <authorList>
            <person name="Sun L."/>
        </authorList>
    </citation>
    <scope>NUCLEOTIDE SEQUENCE [LARGE SCALE GENOMIC DNA]</scope>
    <source>
        <strain evidence="5">ASW11-19</strain>
    </source>
</reference>
<evidence type="ECO:0000313" key="5">
    <source>
        <dbReference type="Proteomes" id="UP001209257"/>
    </source>
</evidence>
<name>A0ABT2VLV8_9ALTE</name>
<dbReference type="SUPFAM" id="SSF57997">
    <property type="entry name" value="Tropomyosin"/>
    <property type="match status" value="1"/>
</dbReference>
<dbReference type="Gene3D" id="1.10.287.1490">
    <property type="match status" value="1"/>
</dbReference>
<dbReference type="Gene3D" id="3.30.450.20">
    <property type="entry name" value="PAS domain"/>
    <property type="match status" value="4"/>
</dbReference>
<dbReference type="EMBL" id="JAOTJC010000004">
    <property type="protein sequence ID" value="MCU7553423.1"/>
    <property type="molecule type" value="Genomic_DNA"/>
</dbReference>
<dbReference type="Pfam" id="PF08448">
    <property type="entry name" value="PAS_4"/>
    <property type="match status" value="1"/>
</dbReference>
<evidence type="ECO:0000256" key="2">
    <source>
        <dbReference type="SAM" id="Phobius"/>
    </source>
</evidence>
<dbReference type="NCBIfam" id="TIGR00229">
    <property type="entry name" value="sensory_box"/>
    <property type="match status" value="2"/>
</dbReference>
<dbReference type="SUPFAM" id="SSF55785">
    <property type="entry name" value="PYP-like sensor domain (PAS domain)"/>
    <property type="match status" value="4"/>
</dbReference>
<feature type="region of interest" description="Disordered" evidence="1">
    <location>
        <begin position="784"/>
        <end position="823"/>
    </location>
</feature>
<feature type="compositionally biased region" description="Low complexity" evidence="1">
    <location>
        <begin position="980"/>
        <end position="990"/>
    </location>
</feature>
<proteinExistence type="predicted"/>
<keyword evidence="5" id="KW-1185">Reference proteome</keyword>
<feature type="compositionally biased region" description="Polar residues" evidence="1">
    <location>
        <begin position="784"/>
        <end position="800"/>
    </location>
</feature>
<protein>
    <submittedName>
        <fullName evidence="4">PAS domain S-box protein</fullName>
    </submittedName>
</protein>
<feature type="compositionally biased region" description="Low complexity" evidence="1">
    <location>
        <begin position="1306"/>
        <end position="1321"/>
    </location>
</feature>
<dbReference type="InterPro" id="IPR052155">
    <property type="entry name" value="Biofilm_reg_signaling"/>
</dbReference>
<dbReference type="Pfam" id="PF13188">
    <property type="entry name" value="PAS_8"/>
    <property type="match status" value="3"/>
</dbReference>
<feature type="region of interest" description="Disordered" evidence="1">
    <location>
        <begin position="856"/>
        <end position="879"/>
    </location>
</feature>
<evidence type="ECO:0000313" key="4">
    <source>
        <dbReference type="EMBL" id="MCU7553423.1"/>
    </source>
</evidence>
<feature type="compositionally biased region" description="Basic and acidic residues" evidence="1">
    <location>
        <begin position="991"/>
        <end position="1010"/>
    </location>
</feature>
<dbReference type="CDD" id="cd00130">
    <property type="entry name" value="PAS"/>
    <property type="match status" value="1"/>
</dbReference>
<gene>
    <name evidence="4" type="ORF">OCL06_02285</name>
</gene>
<keyword evidence="2" id="KW-0812">Transmembrane</keyword>
<evidence type="ECO:0000256" key="1">
    <source>
        <dbReference type="SAM" id="MobiDB-lite"/>
    </source>
</evidence>
<feature type="compositionally biased region" description="Low complexity" evidence="1">
    <location>
        <begin position="1350"/>
        <end position="1364"/>
    </location>
</feature>
<dbReference type="PANTHER" id="PTHR44757">
    <property type="entry name" value="DIGUANYLATE CYCLASE DGCP"/>
    <property type="match status" value="1"/>
</dbReference>
<feature type="region of interest" description="Disordered" evidence="1">
    <location>
        <begin position="1199"/>
        <end position="1227"/>
    </location>
</feature>
<dbReference type="InterPro" id="IPR013656">
    <property type="entry name" value="PAS_4"/>
</dbReference>
<feature type="compositionally biased region" description="Basic and acidic residues" evidence="1">
    <location>
        <begin position="1217"/>
        <end position="1227"/>
    </location>
</feature>
<dbReference type="InterPro" id="IPR035965">
    <property type="entry name" value="PAS-like_dom_sf"/>
</dbReference>
<feature type="compositionally biased region" description="Basic and acidic residues" evidence="1">
    <location>
        <begin position="801"/>
        <end position="810"/>
    </location>
</feature>
<dbReference type="PANTHER" id="PTHR44757:SF2">
    <property type="entry name" value="BIOFILM ARCHITECTURE MAINTENANCE PROTEIN MBAA"/>
    <property type="match status" value="1"/>
</dbReference>
<dbReference type="InterPro" id="IPR000014">
    <property type="entry name" value="PAS"/>
</dbReference>
<sequence length="1624" mass="182327">MLAPMPAIAVTAKVQSLPGWLFSAVFWAASATLVTLLILCISNWLRNRHLQRSLSKHQQQLTQAQAQFDSLASGIVLYDQDYRILYANRMAAYILGQKAESLAGKSVDNYLPETLSEPLHKALRGAKEQSLHTCLPARNREYRVRVIPKLPELTGCTGQLIFDDIHRLQQSIDDSHALHQHLMTLWDDEHIGVITVCDHDNTVTVSRWLSNQLKSPVTAADQLVLISTEGHKSTLLRVLDAAREGRHDAAEISLQGRGCLIPVRLSAYPYTGPHDSRQLIHLTVTSKAGEQAQQTQARQATQRFQAVTSTLPHACYLIDADHRVQECNRQFASTFGLDPMRIKGKAIDELPCFDDAFTALHTRPANMASSTTTLPITVGEQQKTLRVHTQGIFEDGIQSGLLVIAEDISEQVRLDKQHQLSQQRLRAFIDHAPMGVAIFDAEHAIVEVNQTLSNQLDTSPSTLCQQHFEDLFAKDNEAGDALRKLQRQDRFAELPVAVQGANGSVSATMYASKISEIPEQFVCWVADRDEQDYLNNRFERLLKYASIPVAVLTETGFSHLNAAACAFFGVQDEDELLGVGPDAPLLNAPEQDVSALTSKLTIARTHGQVQTFTWQHRYQNQTLPSELTLIPLVRDGELESIICLWVDLRALEQANAARQEAVQLRDAAQLEVAETQQQLVSSQHELSARAAVLAKTEQSLASAEQKLNAAEDDLSEKLATITHLQQAHEDVSAHLASLQGEYQENQALLAESQRANSQLEEQLAQSSAKVGRLEAQRHQIANKLQYSEKQYRQAQDQLSQSRRETARLKDAQQQQQTEVDSYRDKIDELRSSIADKDTQLADVSEQINALQLQLTSSQDTSDKLKTQLDNQRKASAEAERQRREIELACRQAEAELSAKARNIEHLQHEMEMLEAMSQQEKGDMQAHAEQLQKELTAKQTQLEETASALTAIREQAEQDKQEKASHQQTLERLQREMLEAQQRAATQQAEMAEREAQRQAEHEELQRALQEKQTQLAETTENLQAAIEQNQTATDEQARQQKILDQLEEEMQSARANAELQQQKLAALNEEHRQEHARLQAELKRKQQQLQDTQTFLQDAKQQTQAEKAEKARQQAIFDNLQQELQNLESASAAQQQAIQDTDEARRAEQAELEKALQSRQQQLDEAQQALHASQRLMEEEKQARLAQEEKLASLEAEMSAMQARATEQTQAMSASEAERSREQQRLAEELANKQAELEAAHQALQDREAQMEAEKLSRQAQQDKLEQLQAELADVAQRAAKQQEMMSGNDAQWREHHEEIEAQKKQLQAALQQAESQNAAMQSQLSQSREALSDAEGKVSLTREEENKLQAALESARQEAAALNEQLGQREAHEQQLQEQVAAQQATLHAREQHIEDLSKQQRELTEKLAAVEADYAKTRASLKEQDSSQSELNSQLQALEQQLQESKSQLSSKEAALSQAQTQLNDSKSKLAEQEKVLVDAQKAQLHQEAGEREPQRDVPEFANLPMPADANVWFDLLPYLQQQQQVGSLAQSLTSLMENLSAAVAQTDQAVNDGDTKSMLLATRKLTTVLNTVPAEPLNDMATRLQADCEAKNVDNISIFWPIARQNLQKTLRVIYSHLVS</sequence>
<feature type="domain" description="PAS" evidence="3">
    <location>
        <begin position="60"/>
        <end position="130"/>
    </location>
</feature>
<keyword evidence="2" id="KW-0472">Membrane</keyword>
<feature type="compositionally biased region" description="Basic and acidic residues" evidence="1">
    <location>
        <begin position="1332"/>
        <end position="1349"/>
    </location>
</feature>
<feature type="compositionally biased region" description="Polar residues" evidence="1">
    <location>
        <begin position="1322"/>
        <end position="1331"/>
    </location>
</feature>
<feature type="region of interest" description="Disordered" evidence="1">
    <location>
        <begin position="1303"/>
        <end position="1386"/>
    </location>
</feature>
<feature type="region of interest" description="Disordered" evidence="1">
    <location>
        <begin position="980"/>
        <end position="1015"/>
    </location>
</feature>